<dbReference type="Proteomes" id="UP001302745">
    <property type="component" value="Unassembled WGS sequence"/>
</dbReference>
<keyword evidence="2" id="KW-1185">Reference proteome</keyword>
<protein>
    <submittedName>
        <fullName evidence="1">Uncharacterized protein</fullName>
    </submittedName>
</protein>
<comment type="caution">
    <text evidence="1">The sequence shown here is derived from an EMBL/GenBank/DDBJ whole genome shotgun (WGS) entry which is preliminary data.</text>
</comment>
<reference evidence="1" key="2">
    <citation type="submission" date="2023-05" db="EMBL/GenBank/DDBJ databases">
        <authorList>
            <consortium name="Lawrence Berkeley National Laboratory"/>
            <person name="Steindorff A."/>
            <person name="Hensen N."/>
            <person name="Bonometti L."/>
            <person name="Westerberg I."/>
            <person name="Brannstrom I.O."/>
            <person name="Guillou S."/>
            <person name="Cros-Aarteil S."/>
            <person name="Calhoun S."/>
            <person name="Haridas S."/>
            <person name="Kuo A."/>
            <person name="Mondo S."/>
            <person name="Pangilinan J."/>
            <person name="Riley R."/>
            <person name="Labutti K."/>
            <person name="Andreopoulos B."/>
            <person name="Lipzen A."/>
            <person name="Chen C."/>
            <person name="Yanf M."/>
            <person name="Daum C."/>
            <person name="Ng V."/>
            <person name="Clum A."/>
            <person name="Ohm R."/>
            <person name="Martin F."/>
            <person name="Silar P."/>
            <person name="Natvig D."/>
            <person name="Lalanne C."/>
            <person name="Gautier V."/>
            <person name="Ament-Velasquez S.L."/>
            <person name="Kruys A."/>
            <person name="Hutchinson M.I."/>
            <person name="Powell A.J."/>
            <person name="Barry K."/>
            <person name="Miller A.N."/>
            <person name="Grigoriev I.V."/>
            <person name="Debuchy R."/>
            <person name="Gladieux P."/>
            <person name="Thoren M.H."/>
            <person name="Johannesson H."/>
        </authorList>
    </citation>
    <scope>NUCLEOTIDE SEQUENCE</scope>
    <source>
        <strain evidence="1">CBS 538.74</strain>
    </source>
</reference>
<evidence type="ECO:0000313" key="2">
    <source>
        <dbReference type="Proteomes" id="UP001302745"/>
    </source>
</evidence>
<organism evidence="1 2">
    <name type="scientific">Chaetomidium leptoderma</name>
    <dbReference type="NCBI Taxonomy" id="669021"/>
    <lineage>
        <taxon>Eukaryota</taxon>
        <taxon>Fungi</taxon>
        <taxon>Dikarya</taxon>
        <taxon>Ascomycota</taxon>
        <taxon>Pezizomycotina</taxon>
        <taxon>Sordariomycetes</taxon>
        <taxon>Sordariomycetidae</taxon>
        <taxon>Sordariales</taxon>
        <taxon>Chaetomiaceae</taxon>
        <taxon>Chaetomidium</taxon>
    </lineage>
</organism>
<dbReference type="EMBL" id="MU856987">
    <property type="protein sequence ID" value="KAK4152111.1"/>
    <property type="molecule type" value="Genomic_DNA"/>
</dbReference>
<proteinExistence type="predicted"/>
<name>A0AAN6VJR1_9PEZI</name>
<dbReference type="AlphaFoldDB" id="A0AAN6VJR1"/>
<reference evidence="1" key="1">
    <citation type="journal article" date="2023" name="Mol. Phylogenet. Evol.">
        <title>Genome-scale phylogeny and comparative genomics of the fungal order Sordariales.</title>
        <authorList>
            <person name="Hensen N."/>
            <person name="Bonometti L."/>
            <person name="Westerberg I."/>
            <person name="Brannstrom I.O."/>
            <person name="Guillou S."/>
            <person name="Cros-Aarteil S."/>
            <person name="Calhoun S."/>
            <person name="Haridas S."/>
            <person name="Kuo A."/>
            <person name="Mondo S."/>
            <person name="Pangilinan J."/>
            <person name="Riley R."/>
            <person name="LaButti K."/>
            <person name="Andreopoulos B."/>
            <person name="Lipzen A."/>
            <person name="Chen C."/>
            <person name="Yan M."/>
            <person name="Daum C."/>
            <person name="Ng V."/>
            <person name="Clum A."/>
            <person name="Steindorff A."/>
            <person name="Ohm R.A."/>
            <person name="Martin F."/>
            <person name="Silar P."/>
            <person name="Natvig D.O."/>
            <person name="Lalanne C."/>
            <person name="Gautier V."/>
            <person name="Ament-Velasquez S.L."/>
            <person name="Kruys A."/>
            <person name="Hutchinson M.I."/>
            <person name="Powell A.J."/>
            <person name="Barry K."/>
            <person name="Miller A.N."/>
            <person name="Grigoriev I.V."/>
            <person name="Debuchy R."/>
            <person name="Gladieux P."/>
            <person name="Hiltunen Thoren M."/>
            <person name="Johannesson H."/>
        </authorList>
    </citation>
    <scope>NUCLEOTIDE SEQUENCE</scope>
    <source>
        <strain evidence="1">CBS 538.74</strain>
    </source>
</reference>
<gene>
    <name evidence="1" type="ORF">C8A00DRAFT_35239</name>
</gene>
<sequence length="481" mass="54492">MDSSQPSEASRARRDAILDDIRNMTQYSVAGVKRQLEEEVPPMILAQAEADDWVRLPVDILHYRVDGLVWISYFPDRYDEFQRRFPEPPSDRPSCPEYEPYRARVKKKRLEETVDHPIQDIPTDLWQTQGFLGMADLGILGMADLGITEWCITLPATVTSADTLITGVVNGAASPWVRSPFIVHVKPGIRVSLTLRWRVPNDAPRFHRAAHEAWLDLVGWYYDLMAGNHFALDSWVAKAAQTRGRAMSRDASSLRRLVEAKAYAHFKYDAAVDTFNLQGILPADRETSVYKVSVIGDRLETWWVKDLLCSTGLDEARHRHIGWWAWYTEVSRRDGRHPSPAEAREILQLYQTRGIAVPIVESAVRNLLELTSGPFGGIDRTLQVIEAWVRANPERLLLPSTKLGCLALSTLNRMLPRAHAVEAYYLKALFPAAVTSFLDSLDGTPDAIRLALVSWLEENPEGHLGPIGERARVLFDLWHSR</sequence>
<evidence type="ECO:0000313" key="1">
    <source>
        <dbReference type="EMBL" id="KAK4152111.1"/>
    </source>
</evidence>
<accession>A0AAN6VJR1</accession>